<sequence length="108" mass="11973">MQGFLIYCLAALAEIFGCFAVWQVFKLGRSVLWLVPALASLSFFAWVLTLLPFEQAGRAYAVYGGIYIISSLLWMWIIEGSCPDYWDILGGVICLIGAGIIYLAPRSL</sequence>
<protein>
    <submittedName>
        <fullName evidence="6">YnfA family protein</fullName>
    </submittedName>
</protein>
<name>A0A6P1NGA4_9PROT</name>
<dbReference type="RefSeq" id="WP_160619010.1">
    <property type="nucleotide sequence ID" value="NZ_CP047652.1"/>
</dbReference>
<evidence type="ECO:0000256" key="2">
    <source>
        <dbReference type="ARBA" id="ARBA00022692"/>
    </source>
</evidence>
<dbReference type="KEGG" id="bomb:GT348_06500"/>
<feature type="transmembrane region" description="Helical" evidence="5">
    <location>
        <begin position="31"/>
        <end position="53"/>
    </location>
</feature>
<dbReference type="NCBIfam" id="NF002586">
    <property type="entry name" value="PRK02237.1"/>
    <property type="match status" value="1"/>
</dbReference>
<gene>
    <name evidence="6" type="ORF">GT348_06500</name>
</gene>
<evidence type="ECO:0000256" key="5">
    <source>
        <dbReference type="HAMAP-Rule" id="MF_00010"/>
    </source>
</evidence>
<reference evidence="6 7" key="1">
    <citation type="submission" date="2020-01" db="EMBL/GenBank/DDBJ databases">
        <title>Genome sequencing of strain KACC 21507.</title>
        <authorList>
            <person name="Heo J."/>
            <person name="Kim S.-J."/>
            <person name="Kim J.-S."/>
            <person name="Hong S.-B."/>
            <person name="Kwon S.-W."/>
        </authorList>
    </citation>
    <scope>NUCLEOTIDE SEQUENCE [LARGE SCALE GENOMIC DNA]</scope>
    <source>
        <strain evidence="6 7">KACC 21507</strain>
    </source>
</reference>
<proteinExistence type="inferred from homology"/>
<keyword evidence="3 5" id="KW-1133">Transmembrane helix</keyword>
<feature type="transmembrane region" description="Helical" evidence="5">
    <location>
        <begin position="85"/>
        <end position="104"/>
    </location>
</feature>
<evidence type="ECO:0000256" key="3">
    <source>
        <dbReference type="ARBA" id="ARBA00022989"/>
    </source>
</evidence>
<dbReference type="EMBL" id="CP047652">
    <property type="protein sequence ID" value="QHI95937.1"/>
    <property type="molecule type" value="Genomic_DNA"/>
</dbReference>
<evidence type="ECO:0000256" key="1">
    <source>
        <dbReference type="ARBA" id="ARBA00022475"/>
    </source>
</evidence>
<dbReference type="SUPFAM" id="SSF103481">
    <property type="entry name" value="Multidrug resistance efflux transporter EmrE"/>
    <property type="match status" value="1"/>
</dbReference>
<feature type="transmembrane region" description="Helical" evidence="5">
    <location>
        <begin position="5"/>
        <end position="25"/>
    </location>
</feature>
<dbReference type="InterPro" id="IPR003844">
    <property type="entry name" value="UPF0060"/>
</dbReference>
<keyword evidence="1 5" id="KW-1003">Cell membrane</keyword>
<keyword evidence="2 5" id="KW-0812">Transmembrane</keyword>
<evidence type="ECO:0000313" key="6">
    <source>
        <dbReference type="EMBL" id="QHI95937.1"/>
    </source>
</evidence>
<keyword evidence="4 5" id="KW-0472">Membrane</keyword>
<organism evidence="6 7">
    <name type="scientific">Aristophania vespae</name>
    <dbReference type="NCBI Taxonomy" id="2697033"/>
    <lineage>
        <taxon>Bacteria</taxon>
        <taxon>Pseudomonadati</taxon>
        <taxon>Pseudomonadota</taxon>
        <taxon>Alphaproteobacteria</taxon>
        <taxon>Acetobacterales</taxon>
        <taxon>Acetobacteraceae</taxon>
        <taxon>Aristophania</taxon>
    </lineage>
</organism>
<comment type="similarity">
    <text evidence="5">Belongs to the UPF0060 family.</text>
</comment>
<dbReference type="AlphaFoldDB" id="A0A6P1NGA4"/>
<dbReference type="HAMAP" id="MF_00010">
    <property type="entry name" value="UPF0060"/>
    <property type="match status" value="1"/>
</dbReference>
<keyword evidence="7" id="KW-1185">Reference proteome</keyword>
<dbReference type="GO" id="GO:0005886">
    <property type="term" value="C:plasma membrane"/>
    <property type="evidence" value="ECO:0007669"/>
    <property type="project" value="UniProtKB-SubCell"/>
</dbReference>
<evidence type="ECO:0000256" key="4">
    <source>
        <dbReference type="ARBA" id="ARBA00023136"/>
    </source>
</evidence>
<comment type="subcellular location">
    <subcellularLocation>
        <location evidence="5">Cell membrane</location>
        <topology evidence="5">Multi-pass membrane protein</topology>
    </subcellularLocation>
</comment>
<dbReference type="PANTHER" id="PTHR36116">
    <property type="entry name" value="UPF0060 MEMBRANE PROTEIN YNFA"/>
    <property type="match status" value="1"/>
</dbReference>
<dbReference type="Proteomes" id="UP000463975">
    <property type="component" value="Chromosome"/>
</dbReference>
<accession>A0A6P1NGA4</accession>
<evidence type="ECO:0000313" key="7">
    <source>
        <dbReference type="Proteomes" id="UP000463975"/>
    </source>
</evidence>
<dbReference type="PANTHER" id="PTHR36116:SF1">
    <property type="entry name" value="UPF0060 MEMBRANE PROTEIN YNFA"/>
    <property type="match status" value="1"/>
</dbReference>
<dbReference type="InterPro" id="IPR037185">
    <property type="entry name" value="EmrE-like"/>
</dbReference>
<feature type="transmembrane region" description="Helical" evidence="5">
    <location>
        <begin position="60"/>
        <end position="79"/>
    </location>
</feature>
<dbReference type="Pfam" id="PF02694">
    <property type="entry name" value="UPF0060"/>
    <property type="match status" value="1"/>
</dbReference>